<evidence type="ECO:0000313" key="1">
    <source>
        <dbReference type="EMBL" id="CAG6712847.1"/>
    </source>
</evidence>
<reference evidence="1" key="1">
    <citation type="submission" date="2021-05" db="EMBL/GenBank/DDBJ databases">
        <authorList>
            <person name="Alioto T."/>
            <person name="Alioto T."/>
            <person name="Gomez Garrido J."/>
        </authorList>
    </citation>
    <scope>NUCLEOTIDE SEQUENCE</scope>
</reference>
<name>A0A8D8XXA1_9HEMI</name>
<dbReference type="AlphaFoldDB" id="A0A8D8XXA1"/>
<proteinExistence type="predicted"/>
<sequence length="143" mass="16036">MMGRPLPWPSRLPPSLWHLETTSSLRFSFRLSFTTFMMCARHSSSLSGLFGVSGTPRSSKHILRLYCSAASMRSSISTSRLSSSTCFLSRSACRFSSFSMEVFTLTISSITTFWKIWKALSRIVRELVTWGSLSEDLTSAKLA</sequence>
<organism evidence="1">
    <name type="scientific">Cacopsylla melanoneura</name>
    <dbReference type="NCBI Taxonomy" id="428564"/>
    <lineage>
        <taxon>Eukaryota</taxon>
        <taxon>Metazoa</taxon>
        <taxon>Ecdysozoa</taxon>
        <taxon>Arthropoda</taxon>
        <taxon>Hexapoda</taxon>
        <taxon>Insecta</taxon>
        <taxon>Pterygota</taxon>
        <taxon>Neoptera</taxon>
        <taxon>Paraneoptera</taxon>
        <taxon>Hemiptera</taxon>
        <taxon>Sternorrhyncha</taxon>
        <taxon>Psylloidea</taxon>
        <taxon>Psyllidae</taxon>
        <taxon>Psyllinae</taxon>
        <taxon>Cacopsylla</taxon>
    </lineage>
</organism>
<accession>A0A8D8XXA1</accession>
<dbReference type="EMBL" id="HBUF01349845">
    <property type="protein sequence ID" value="CAG6712846.1"/>
    <property type="molecule type" value="Transcribed_RNA"/>
</dbReference>
<protein>
    <submittedName>
        <fullName evidence="1">Uncharacterized protein</fullName>
    </submittedName>
</protein>
<dbReference type="EMBL" id="HBUF01349846">
    <property type="protein sequence ID" value="CAG6712847.1"/>
    <property type="molecule type" value="Transcribed_RNA"/>
</dbReference>